<dbReference type="Gene3D" id="3.90.930.1">
    <property type="match status" value="1"/>
</dbReference>
<accession>A0A7K1S8U0</accession>
<dbReference type="RefSeq" id="WP_157584457.1">
    <property type="nucleotide sequence ID" value="NZ_WPIN01000003.1"/>
</dbReference>
<dbReference type="InterPro" id="IPR011652">
    <property type="entry name" value="MORN_2"/>
</dbReference>
<feature type="chain" id="PRO_5029821921" description="Toxin-antitoxin system YwqK family antitoxin" evidence="1">
    <location>
        <begin position="34"/>
        <end position="218"/>
    </location>
</feature>
<evidence type="ECO:0000256" key="1">
    <source>
        <dbReference type="SAM" id="SignalP"/>
    </source>
</evidence>
<sequence length="218" mass="25329">MAPRAHSLNRIFLFTTAYCYFLVAISSCTNAPATTGKPIQTKDYTIDITGIPNDTVLVSDRRLSVINGIYVLDNQKYSGILKELYPNGTVKTYASLFQGMLHGLYKSFYETGHPYEVRLYRNNLSTGRHYGFWPEGGILKFDYTYFEEKREGLQKRWYKNGKPYLFTNYTDDHEDGLQQGWRENGKLYLNYVVKDGHRYGLQQSALCYTLIKQKIKSR</sequence>
<evidence type="ECO:0000313" key="3">
    <source>
        <dbReference type="Proteomes" id="UP000436006"/>
    </source>
</evidence>
<dbReference type="Pfam" id="PF07661">
    <property type="entry name" value="MORN_2"/>
    <property type="match status" value="2"/>
</dbReference>
<keyword evidence="3" id="KW-1185">Reference proteome</keyword>
<reference evidence="2 3" key="1">
    <citation type="submission" date="2019-12" db="EMBL/GenBank/DDBJ databases">
        <title>Spirosoma sp. HMF4905 genome sequencing and assembly.</title>
        <authorList>
            <person name="Kang H."/>
            <person name="Cha I."/>
            <person name="Kim H."/>
            <person name="Joh K."/>
        </authorList>
    </citation>
    <scope>NUCLEOTIDE SEQUENCE [LARGE SCALE GENOMIC DNA]</scope>
    <source>
        <strain evidence="2 3">HMF4905</strain>
    </source>
</reference>
<dbReference type="AlphaFoldDB" id="A0A7K1S8U0"/>
<keyword evidence="1" id="KW-0732">Signal</keyword>
<proteinExistence type="predicted"/>
<name>A0A7K1S8U0_9BACT</name>
<dbReference type="EMBL" id="WPIN01000003">
    <property type="protein sequence ID" value="MVM30209.1"/>
    <property type="molecule type" value="Genomic_DNA"/>
</dbReference>
<evidence type="ECO:0008006" key="4">
    <source>
        <dbReference type="Google" id="ProtNLM"/>
    </source>
</evidence>
<organism evidence="2 3">
    <name type="scientific">Spirosoma arboris</name>
    <dbReference type="NCBI Taxonomy" id="2682092"/>
    <lineage>
        <taxon>Bacteria</taxon>
        <taxon>Pseudomonadati</taxon>
        <taxon>Bacteroidota</taxon>
        <taxon>Cytophagia</taxon>
        <taxon>Cytophagales</taxon>
        <taxon>Cytophagaceae</taxon>
        <taxon>Spirosoma</taxon>
    </lineage>
</organism>
<feature type="signal peptide" evidence="1">
    <location>
        <begin position="1"/>
        <end position="33"/>
    </location>
</feature>
<gene>
    <name evidence="2" type="ORF">GO755_09200</name>
</gene>
<dbReference type="SUPFAM" id="SSF82185">
    <property type="entry name" value="Histone H3 K4-specific methyltransferase SET7/9 N-terminal domain"/>
    <property type="match status" value="1"/>
</dbReference>
<comment type="caution">
    <text evidence="2">The sequence shown here is derived from an EMBL/GenBank/DDBJ whole genome shotgun (WGS) entry which is preliminary data.</text>
</comment>
<protein>
    <recommendedName>
        <fullName evidence="4">Toxin-antitoxin system YwqK family antitoxin</fullName>
    </recommendedName>
</protein>
<dbReference type="Proteomes" id="UP000436006">
    <property type="component" value="Unassembled WGS sequence"/>
</dbReference>
<dbReference type="PROSITE" id="PS51257">
    <property type="entry name" value="PROKAR_LIPOPROTEIN"/>
    <property type="match status" value="1"/>
</dbReference>
<evidence type="ECO:0000313" key="2">
    <source>
        <dbReference type="EMBL" id="MVM30209.1"/>
    </source>
</evidence>